<protein>
    <submittedName>
        <fullName evidence="4">Serine palmitoyltransferase</fullName>
    </submittedName>
</protein>
<dbReference type="Pfam" id="PF00155">
    <property type="entry name" value="Aminotran_1_2"/>
    <property type="match status" value="1"/>
</dbReference>
<proteinExistence type="predicted"/>
<dbReference type="AlphaFoldDB" id="A0A1H8L2J6"/>
<dbReference type="STRING" id="42354.SAMN05216333_10324"/>
<reference evidence="5" key="1">
    <citation type="submission" date="2016-10" db="EMBL/GenBank/DDBJ databases">
        <authorList>
            <person name="Varghese N."/>
            <person name="Submissions S."/>
        </authorList>
    </citation>
    <scope>NUCLEOTIDE SEQUENCE [LARGE SCALE GENOMIC DNA]</scope>
    <source>
        <strain evidence="5">Nm76</strain>
    </source>
</reference>
<dbReference type="Gene3D" id="3.40.640.10">
    <property type="entry name" value="Type I PLP-dependent aspartate aminotransferase-like (Major domain)"/>
    <property type="match status" value="1"/>
</dbReference>
<evidence type="ECO:0000313" key="4">
    <source>
        <dbReference type="EMBL" id="SEN99056.1"/>
    </source>
</evidence>
<dbReference type="OrthoDB" id="9807157at2"/>
<dbReference type="Proteomes" id="UP000198814">
    <property type="component" value="Unassembled WGS sequence"/>
</dbReference>
<dbReference type="GO" id="GO:0016740">
    <property type="term" value="F:transferase activity"/>
    <property type="evidence" value="ECO:0007669"/>
    <property type="project" value="UniProtKB-KW"/>
</dbReference>
<gene>
    <name evidence="4" type="ORF">SAMN05216333_10324</name>
</gene>
<dbReference type="GO" id="GO:0030170">
    <property type="term" value="F:pyridoxal phosphate binding"/>
    <property type="evidence" value="ECO:0007669"/>
    <property type="project" value="InterPro"/>
</dbReference>
<dbReference type="InterPro" id="IPR004839">
    <property type="entry name" value="Aminotransferase_I/II_large"/>
</dbReference>
<sequence length="394" mass="42770">MNLLEKIDAAATARIALLPNGVGAFGIPIEEVYSATEARIGDRRVLLLGTNNYLGLTFAPECIQAAHEAIDKEGTGTTGSRMANGSYFGHRALEREFADFYQCSSSIVFTTGYQANLGTISGLVGPGDTVLIDGDSHASIYDGCILSGADIIRFKHNDAADMEKRLRRLGNRVETTLIIAEGIYSMLGDQAPLAEIVRLKNQYGCILLLDEAHSLGVLGETGQGLVEKTGLLKEVDFITGTFSKSLCSIGGFCVSNHPQLEQLRYISHPYIFTASPSPATIASTRAALELLRNGSHLRKQLWNNCTQLYSTLKEVGYELGPDPGPVIAAVVDTPQQALLLWQRLLEHNIYVNLILPPAAPEGKSLVRCSVNAAHTRDQIQYVGDTFTKLFKELN</sequence>
<evidence type="ECO:0000256" key="1">
    <source>
        <dbReference type="ARBA" id="ARBA00001933"/>
    </source>
</evidence>
<dbReference type="InterPro" id="IPR015422">
    <property type="entry name" value="PyrdxlP-dep_Trfase_small"/>
</dbReference>
<name>A0A1H8L2J6_9PROT</name>
<comment type="cofactor">
    <cofactor evidence="1">
        <name>pyridoxal 5'-phosphate</name>
        <dbReference type="ChEBI" id="CHEBI:597326"/>
    </cofactor>
</comment>
<dbReference type="RefSeq" id="WP_090315401.1">
    <property type="nucleotide sequence ID" value="NZ_FNOE01000002.1"/>
</dbReference>
<dbReference type="CDD" id="cd06454">
    <property type="entry name" value="KBL_like"/>
    <property type="match status" value="1"/>
</dbReference>
<feature type="domain" description="Aminotransferase class I/classII large" evidence="3">
    <location>
        <begin position="44"/>
        <end position="382"/>
    </location>
</feature>
<dbReference type="InterPro" id="IPR050087">
    <property type="entry name" value="AON_synthase_class-II"/>
</dbReference>
<accession>A0A1H8L2J6</accession>
<dbReference type="PANTHER" id="PTHR13693:SF3">
    <property type="entry name" value="LD36009P"/>
    <property type="match status" value="1"/>
</dbReference>
<organism evidence="4 5">
    <name type="scientific">Nitrosomonas oligotropha</name>
    <dbReference type="NCBI Taxonomy" id="42354"/>
    <lineage>
        <taxon>Bacteria</taxon>
        <taxon>Pseudomonadati</taxon>
        <taxon>Pseudomonadota</taxon>
        <taxon>Betaproteobacteria</taxon>
        <taxon>Nitrosomonadales</taxon>
        <taxon>Nitrosomonadaceae</taxon>
        <taxon>Nitrosomonas</taxon>
    </lineage>
</organism>
<dbReference type="InterPro" id="IPR015421">
    <property type="entry name" value="PyrdxlP-dep_Trfase_major"/>
</dbReference>
<dbReference type="EMBL" id="FODO01000003">
    <property type="protein sequence ID" value="SEN99056.1"/>
    <property type="molecule type" value="Genomic_DNA"/>
</dbReference>
<evidence type="ECO:0000313" key="5">
    <source>
        <dbReference type="Proteomes" id="UP000198814"/>
    </source>
</evidence>
<evidence type="ECO:0000256" key="2">
    <source>
        <dbReference type="ARBA" id="ARBA00022679"/>
    </source>
</evidence>
<dbReference type="PANTHER" id="PTHR13693">
    <property type="entry name" value="CLASS II AMINOTRANSFERASE/8-AMINO-7-OXONONANOATE SYNTHASE"/>
    <property type="match status" value="1"/>
</dbReference>
<dbReference type="InterPro" id="IPR015424">
    <property type="entry name" value="PyrdxlP-dep_Trfase"/>
</dbReference>
<dbReference type="SUPFAM" id="SSF53383">
    <property type="entry name" value="PLP-dependent transferases"/>
    <property type="match status" value="1"/>
</dbReference>
<keyword evidence="2 4" id="KW-0808">Transferase</keyword>
<keyword evidence="5" id="KW-1185">Reference proteome</keyword>
<dbReference type="NCBIfam" id="NF047599">
    <property type="entry name" value="SerpalmtaseBetaP"/>
    <property type="match status" value="1"/>
</dbReference>
<dbReference type="Gene3D" id="3.90.1150.10">
    <property type="entry name" value="Aspartate Aminotransferase, domain 1"/>
    <property type="match status" value="1"/>
</dbReference>
<evidence type="ECO:0000259" key="3">
    <source>
        <dbReference type="Pfam" id="PF00155"/>
    </source>
</evidence>